<dbReference type="GeneTree" id="ENSGT00390000008152"/>
<dbReference type="Ensembl" id="ENSKMAT00000022445.1">
    <property type="protein sequence ID" value="ENSKMAP00000022160.1"/>
    <property type="gene ID" value="ENSKMAG00000016463.1"/>
</dbReference>
<dbReference type="PANTHER" id="PTHR15031">
    <property type="entry name" value="CARTILAGE INTERMEDIATE LAYER PROTEIN CLIP"/>
    <property type="match status" value="1"/>
</dbReference>
<protein>
    <submittedName>
        <fullName evidence="7">Cartilage intermediate layer protein 2-like</fullName>
    </submittedName>
</protein>
<dbReference type="AlphaFoldDB" id="A0A3Q3AZW6"/>
<evidence type="ECO:0000256" key="3">
    <source>
        <dbReference type="ARBA" id="ARBA00022729"/>
    </source>
</evidence>
<dbReference type="InterPro" id="IPR039675">
    <property type="entry name" value="CILP1/CILP2"/>
</dbReference>
<keyword evidence="3 5" id="KW-0732">Signal</keyword>
<dbReference type="KEGG" id="kmr:108233387"/>
<keyword evidence="8" id="KW-1185">Reference proteome</keyword>
<name>A0A3Q3AZW6_KRYMA</name>
<keyword evidence="2" id="KW-0964">Secreted</keyword>
<feature type="chain" id="PRO_5018621976" evidence="5">
    <location>
        <begin position="20"/>
        <end position="220"/>
    </location>
</feature>
<dbReference type="RefSeq" id="XP_017267298.1">
    <property type="nucleotide sequence ID" value="XM_017411809.1"/>
</dbReference>
<sequence length="220" mass="25309">MIKQKLSFTFAAVLLLAYAMPSEQGPACKSPYQVQGWTDWFDRDNPSGTGDWEHLSALRKANPGQICNKPSDIEAETLSGLSVAQAKEKIFKYDTTSGFICRNRDQPDRKCNDYKVRFSCPIEICKNVCWTKWYNRDRPSGTGDWETLKDLRKEHPGSICAYPQYIQAVTTDDETPAINTRENFLYYSPTKGFVCRNRDQRFGNCKDYKVRFGCYCRAKP</sequence>
<reference evidence="7" key="2">
    <citation type="submission" date="2025-09" db="UniProtKB">
        <authorList>
            <consortium name="Ensembl"/>
        </authorList>
    </citation>
    <scope>IDENTIFICATION</scope>
</reference>
<evidence type="ECO:0000256" key="2">
    <source>
        <dbReference type="ARBA" id="ARBA00022525"/>
    </source>
</evidence>
<feature type="domain" description="WxxW" evidence="6">
    <location>
        <begin position="37"/>
        <end position="120"/>
    </location>
</feature>
<proteinExistence type="predicted"/>
<evidence type="ECO:0000256" key="5">
    <source>
        <dbReference type="SAM" id="SignalP"/>
    </source>
</evidence>
<reference evidence="7" key="1">
    <citation type="submission" date="2025-08" db="UniProtKB">
        <authorList>
            <consortium name="Ensembl"/>
        </authorList>
    </citation>
    <scope>IDENTIFICATION</scope>
</reference>
<evidence type="ECO:0000313" key="8">
    <source>
        <dbReference type="Proteomes" id="UP000264800"/>
    </source>
</evidence>
<evidence type="ECO:0000256" key="4">
    <source>
        <dbReference type="ARBA" id="ARBA00023180"/>
    </source>
</evidence>
<dbReference type="OrthoDB" id="6049857at2759"/>
<dbReference type="PANTHER" id="PTHR15031:SF4">
    <property type="entry name" value="CARTILAGE INTERMEDIATE LAYER PROTEIN 1"/>
    <property type="match status" value="1"/>
</dbReference>
<keyword evidence="4" id="KW-0325">Glycoprotein</keyword>
<evidence type="ECO:0000256" key="1">
    <source>
        <dbReference type="ARBA" id="ARBA00004613"/>
    </source>
</evidence>
<evidence type="ECO:0000259" key="6">
    <source>
        <dbReference type="Pfam" id="PF13330"/>
    </source>
</evidence>
<feature type="signal peptide" evidence="5">
    <location>
        <begin position="1"/>
        <end position="19"/>
    </location>
</feature>
<dbReference type="InterPro" id="IPR025155">
    <property type="entry name" value="WxxW_domain"/>
</dbReference>
<dbReference type="GeneID" id="108233387"/>
<accession>A0A3Q3AZW6</accession>
<dbReference type="OMA" id="TGKCSDY"/>
<feature type="domain" description="WxxW" evidence="6">
    <location>
        <begin position="130"/>
        <end position="214"/>
    </location>
</feature>
<dbReference type="Proteomes" id="UP000264800">
    <property type="component" value="Unplaced"/>
</dbReference>
<comment type="subcellular location">
    <subcellularLocation>
        <location evidence="1">Secreted</location>
    </subcellularLocation>
</comment>
<dbReference type="Pfam" id="PF13330">
    <property type="entry name" value="Mucin2_WxxW"/>
    <property type="match status" value="2"/>
</dbReference>
<dbReference type="GO" id="GO:0005576">
    <property type="term" value="C:extracellular region"/>
    <property type="evidence" value="ECO:0007669"/>
    <property type="project" value="UniProtKB-SubCell"/>
</dbReference>
<evidence type="ECO:0000313" key="7">
    <source>
        <dbReference type="Ensembl" id="ENSKMAP00000022160.1"/>
    </source>
</evidence>
<organism evidence="7 8">
    <name type="scientific">Kryptolebias marmoratus</name>
    <name type="common">Mangrove killifish</name>
    <name type="synonym">Rivulus marmoratus</name>
    <dbReference type="NCBI Taxonomy" id="37003"/>
    <lineage>
        <taxon>Eukaryota</taxon>
        <taxon>Metazoa</taxon>
        <taxon>Chordata</taxon>
        <taxon>Craniata</taxon>
        <taxon>Vertebrata</taxon>
        <taxon>Euteleostomi</taxon>
        <taxon>Actinopterygii</taxon>
        <taxon>Neopterygii</taxon>
        <taxon>Teleostei</taxon>
        <taxon>Neoteleostei</taxon>
        <taxon>Acanthomorphata</taxon>
        <taxon>Ovalentaria</taxon>
        <taxon>Atherinomorphae</taxon>
        <taxon>Cyprinodontiformes</taxon>
        <taxon>Rivulidae</taxon>
        <taxon>Kryptolebias</taxon>
    </lineage>
</organism>